<dbReference type="EMBL" id="CP058560">
    <property type="protein sequence ID" value="QUH22316.1"/>
    <property type="molecule type" value="Genomic_DNA"/>
</dbReference>
<dbReference type="KEGG" id="meme:HYG87_00315"/>
<protein>
    <submittedName>
        <fullName evidence="2">Uncharacterized protein</fullName>
    </submittedName>
</protein>
<feature type="transmembrane region" description="Helical" evidence="1">
    <location>
        <begin position="72"/>
        <end position="93"/>
    </location>
</feature>
<dbReference type="Proteomes" id="UP000681041">
    <property type="component" value="Chromosome"/>
</dbReference>
<sequence length="133" mass="15308">MDMIYLQALGWWVVLIIMALLTATLNNRIIFPKVKNELRAHQITSLISIVLFLILIYVFFRFTTASYTPGDVVNIGFIWMILTLGVEFLFASLVAKQPLSRSLQNYNITRGRLWIWVLLSLLMGPVLITSYLL</sequence>
<dbReference type="AlphaFoldDB" id="A0A8T8K1H6"/>
<evidence type="ECO:0000313" key="2">
    <source>
        <dbReference type="EMBL" id="QUH22316.1"/>
    </source>
</evidence>
<gene>
    <name evidence="2" type="ORF">HYG87_00315</name>
</gene>
<organism evidence="2 3">
    <name type="scientific">Methanobacterium alkalithermotolerans</name>
    <dbReference type="NCBI Taxonomy" id="2731220"/>
    <lineage>
        <taxon>Archaea</taxon>
        <taxon>Methanobacteriati</taxon>
        <taxon>Methanobacteriota</taxon>
        <taxon>Methanomada group</taxon>
        <taxon>Methanobacteria</taxon>
        <taxon>Methanobacteriales</taxon>
        <taxon>Methanobacteriaceae</taxon>
        <taxon>Methanobacterium</taxon>
    </lineage>
</organism>
<dbReference type="OrthoDB" id="142099at2157"/>
<dbReference type="GeneID" id="64819161"/>
<keyword evidence="1" id="KW-0472">Membrane</keyword>
<evidence type="ECO:0000313" key="3">
    <source>
        <dbReference type="Proteomes" id="UP000681041"/>
    </source>
</evidence>
<keyword evidence="1" id="KW-1133">Transmembrane helix</keyword>
<keyword evidence="3" id="KW-1185">Reference proteome</keyword>
<feature type="transmembrane region" description="Helical" evidence="1">
    <location>
        <begin position="113"/>
        <end position="132"/>
    </location>
</feature>
<feature type="transmembrane region" description="Helical" evidence="1">
    <location>
        <begin position="12"/>
        <end position="31"/>
    </location>
</feature>
<evidence type="ECO:0000256" key="1">
    <source>
        <dbReference type="SAM" id="Phobius"/>
    </source>
</evidence>
<dbReference type="RefSeq" id="WP_211533259.1">
    <property type="nucleotide sequence ID" value="NZ_CP058560.1"/>
</dbReference>
<feature type="transmembrane region" description="Helical" evidence="1">
    <location>
        <begin position="43"/>
        <end position="60"/>
    </location>
</feature>
<proteinExistence type="predicted"/>
<name>A0A8T8K1H6_9EURY</name>
<accession>A0A8T8K1H6</accession>
<reference evidence="2" key="1">
    <citation type="submission" date="2020-07" db="EMBL/GenBank/DDBJ databases">
        <title>Methanobacterium. sp. MethCan genome.</title>
        <authorList>
            <person name="Postec A."/>
            <person name="Quemeneur M."/>
        </authorList>
    </citation>
    <scope>NUCLEOTIDE SEQUENCE</scope>
    <source>
        <strain evidence="2">MethCAN</strain>
    </source>
</reference>
<keyword evidence="1" id="KW-0812">Transmembrane</keyword>